<evidence type="ECO:0008006" key="4">
    <source>
        <dbReference type="Google" id="ProtNLM"/>
    </source>
</evidence>
<reference evidence="2 3" key="1">
    <citation type="journal article" date="2019" name="Int. J. Syst. Evol. Microbiol.">
        <title>The Global Catalogue of Microorganisms (GCM) 10K type strain sequencing project: providing services to taxonomists for standard genome sequencing and annotation.</title>
        <authorList>
            <consortium name="The Broad Institute Genomics Platform"/>
            <consortium name="The Broad Institute Genome Sequencing Center for Infectious Disease"/>
            <person name="Wu L."/>
            <person name="Ma J."/>
        </authorList>
    </citation>
    <scope>NUCLEOTIDE SEQUENCE [LARGE SCALE GENOMIC DNA]</scope>
    <source>
        <strain evidence="2 3">JCM 15933</strain>
    </source>
</reference>
<dbReference type="Proteomes" id="UP001501470">
    <property type="component" value="Unassembled WGS sequence"/>
</dbReference>
<keyword evidence="3" id="KW-1185">Reference proteome</keyword>
<feature type="region of interest" description="Disordered" evidence="1">
    <location>
        <begin position="16"/>
        <end position="37"/>
    </location>
</feature>
<protein>
    <recommendedName>
        <fullName evidence="4">Lipoprotein</fullName>
    </recommendedName>
</protein>
<feature type="compositionally biased region" description="Polar residues" evidence="1">
    <location>
        <begin position="26"/>
        <end position="37"/>
    </location>
</feature>
<evidence type="ECO:0000313" key="2">
    <source>
        <dbReference type="EMBL" id="GAA1543194.1"/>
    </source>
</evidence>
<feature type="region of interest" description="Disordered" evidence="1">
    <location>
        <begin position="120"/>
        <end position="166"/>
    </location>
</feature>
<sequence>MLPLLLAACAGACSKSGSDDGVATVDGTSRPSATATGSLQEQAIAYTRCMREHGVPLGDPEVSASSIRMGPVDKAAVGNDKLVAAEAACAPLLPQLPPAEAAAKVEKSREFSRCMRAHGFPDFPDPDADGRAVVPDPIRQSPRYEETKRLCDDQVRSFTPSPAASR</sequence>
<dbReference type="EMBL" id="BAAAQD010000017">
    <property type="protein sequence ID" value="GAA1543194.1"/>
    <property type="molecule type" value="Genomic_DNA"/>
</dbReference>
<proteinExistence type="predicted"/>
<organism evidence="2 3">
    <name type="scientific">Dactylosporangium maewongense</name>
    <dbReference type="NCBI Taxonomy" id="634393"/>
    <lineage>
        <taxon>Bacteria</taxon>
        <taxon>Bacillati</taxon>
        <taxon>Actinomycetota</taxon>
        <taxon>Actinomycetes</taxon>
        <taxon>Micromonosporales</taxon>
        <taxon>Micromonosporaceae</taxon>
        <taxon>Dactylosporangium</taxon>
    </lineage>
</organism>
<feature type="compositionally biased region" description="Polar residues" evidence="1">
    <location>
        <begin position="156"/>
        <end position="166"/>
    </location>
</feature>
<evidence type="ECO:0000256" key="1">
    <source>
        <dbReference type="SAM" id="MobiDB-lite"/>
    </source>
</evidence>
<evidence type="ECO:0000313" key="3">
    <source>
        <dbReference type="Proteomes" id="UP001501470"/>
    </source>
</evidence>
<gene>
    <name evidence="2" type="ORF">GCM10009827_073530</name>
</gene>
<feature type="compositionally biased region" description="Basic and acidic residues" evidence="1">
    <location>
        <begin position="142"/>
        <end position="155"/>
    </location>
</feature>
<accession>A0ABN2BNT1</accession>
<name>A0ABN2BNT1_9ACTN</name>
<comment type="caution">
    <text evidence="2">The sequence shown here is derived from an EMBL/GenBank/DDBJ whole genome shotgun (WGS) entry which is preliminary data.</text>
</comment>